<accession>A0ABS3LNP1</accession>
<reference evidence="1 2" key="1">
    <citation type="submission" date="2021-03" db="EMBL/GenBank/DDBJ databases">
        <title>The complete genome sequence of Acetobacter suratthaniensis TBRC 1719.</title>
        <authorList>
            <person name="Charoenyingcharoen P."/>
            <person name="Yukphan P."/>
        </authorList>
    </citation>
    <scope>NUCLEOTIDE SEQUENCE [LARGE SCALE GENOMIC DNA]</scope>
    <source>
        <strain evidence="1 2">TBRC 1719</strain>
    </source>
</reference>
<gene>
    <name evidence="1" type="ORF">J2D75_10865</name>
</gene>
<dbReference type="EMBL" id="JAFVMG010000012">
    <property type="protein sequence ID" value="MBO1328970.1"/>
    <property type="molecule type" value="Genomic_DNA"/>
</dbReference>
<evidence type="ECO:0000313" key="1">
    <source>
        <dbReference type="EMBL" id="MBO1328970.1"/>
    </source>
</evidence>
<name>A0ABS3LNP1_9PROT</name>
<evidence type="ECO:0008006" key="3">
    <source>
        <dbReference type="Google" id="ProtNLM"/>
    </source>
</evidence>
<evidence type="ECO:0000313" key="2">
    <source>
        <dbReference type="Proteomes" id="UP000664399"/>
    </source>
</evidence>
<sequence>MLFSDRHDVIFPGWDSGDPGSPEQRSIWLYGIEPGFHKKIDAINTYDEPITPDRHNNTVHYQWDIRKWPFNRKALMLIAVIEGMPVTPNFTQDARRYAGEHKIFERNGKGYFKGNLFPQQSNNTGSWSDRAIEETGFQSKSDFYDFFRDYFGNLHRIVVARAPRLFIGVGLTHADDFAKVVFGQYVRLEQTTFEINGHRKKILLADGPTPLAVIPHLTGGSHGLNSYKSIQTAGAIIRNRFRL</sequence>
<dbReference type="RefSeq" id="WP_207854847.1">
    <property type="nucleotide sequence ID" value="NZ_JAFVMG010000012.1"/>
</dbReference>
<organism evidence="1 2">
    <name type="scientific">Acetobacter suratthaniensis</name>
    <dbReference type="NCBI Taxonomy" id="1502841"/>
    <lineage>
        <taxon>Bacteria</taxon>
        <taxon>Pseudomonadati</taxon>
        <taxon>Pseudomonadota</taxon>
        <taxon>Alphaproteobacteria</taxon>
        <taxon>Acetobacterales</taxon>
        <taxon>Acetobacteraceae</taxon>
        <taxon>Acetobacter</taxon>
    </lineage>
</organism>
<keyword evidence="2" id="KW-1185">Reference proteome</keyword>
<protein>
    <recommendedName>
        <fullName evidence="3">Uracil-DNA glycosylase-like domain-containing protein</fullName>
    </recommendedName>
</protein>
<comment type="caution">
    <text evidence="1">The sequence shown here is derived from an EMBL/GenBank/DDBJ whole genome shotgun (WGS) entry which is preliminary data.</text>
</comment>
<dbReference type="Proteomes" id="UP000664399">
    <property type="component" value="Unassembled WGS sequence"/>
</dbReference>
<proteinExistence type="predicted"/>